<feature type="domain" description="HMA" evidence="3">
    <location>
        <begin position="31"/>
        <end position="94"/>
    </location>
</feature>
<dbReference type="InterPro" id="IPR036163">
    <property type="entry name" value="HMA_dom_sf"/>
</dbReference>
<dbReference type="Pfam" id="PF00403">
    <property type="entry name" value="HMA"/>
    <property type="match status" value="1"/>
</dbReference>
<organism evidence="4 5">
    <name type="scientific">Canavalia gladiata</name>
    <name type="common">Sword bean</name>
    <name type="synonym">Dolichos gladiatus</name>
    <dbReference type="NCBI Taxonomy" id="3824"/>
    <lineage>
        <taxon>Eukaryota</taxon>
        <taxon>Viridiplantae</taxon>
        <taxon>Streptophyta</taxon>
        <taxon>Embryophyta</taxon>
        <taxon>Tracheophyta</taxon>
        <taxon>Spermatophyta</taxon>
        <taxon>Magnoliopsida</taxon>
        <taxon>eudicotyledons</taxon>
        <taxon>Gunneridae</taxon>
        <taxon>Pentapetalae</taxon>
        <taxon>rosids</taxon>
        <taxon>fabids</taxon>
        <taxon>Fabales</taxon>
        <taxon>Fabaceae</taxon>
        <taxon>Papilionoideae</taxon>
        <taxon>50 kb inversion clade</taxon>
        <taxon>NPAAA clade</taxon>
        <taxon>indigoferoid/millettioid clade</taxon>
        <taxon>Phaseoleae</taxon>
        <taxon>Canavalia</taxon>
    </lineage>
</organism>
<dbReference type="EMBL" id="JAYMYQ010000011">
    <property type="protein sequence ID" value="KAK7305979.1"/>
    <property type="molecule type" value="Genomic_DNA"/>
</dbReference>
<keyword evidence="5" id="KW-1185">Reference proteome</keyword>
<evidence type="ECO:0000259" key="3">
    <source>
        <dbReference type="PROSITE" id="PS50846"/>
    </source>
</evidence>
<feature type="compositionally biased region" description="Basic residues" evidence="2">
    <location>
        <begin position="19"/>
        <end position="30"/>
    </location>
</feature>
<evidence type="ECO:0000313" key="5">
    <source>
        <dbReference type="Proteomes" id="UP001367508"/>
    </source>
</evidence>
<feature type="compositionally biased region" description="Polar residues" evidence="2">
    <location>
        <begin position="189"/>
        <end position="199"/>
    </location>
</feature>
<evidence type="ECO:0000313" key="4">
    <source>
        <dbReference type="EMBL" id="KAK7305979.1"/>
    </source>
</evidence>
<evidence type="ECO:0000256" key="1">
    <source>
        <dbReference type="ARBA" id="ARBA00022723"/>
    </source>
</evidence>
<dbReference type="PANTHER" id="PTHR22814">
    <property type="entry name" value="COPPER TRANSPORT PROTEIN ATOX1-RELATED"/>
    <property type="match status" value="1"/>
</dbReference>
<reference evidence="4 5" key="1">
    <citation type="submission" date="2024-01" db="EMBL/GenBank/DDBJ databases">
        <title>The genomes of 5 underutilized Papilionoideae crops provide insights into root nodulation and disease resistanc.</title>
        <authorList>
            <person name="Jiang F."/>
        </authorList>
    </citation>
    <scope>NUCLEOTIDE SEQUENCE [LARGE SCALE GENOMIC DNA]</scope>
    <source>
        <strain evidence="4">LVBAO_FW01</strain>
        <tissue evidence="4">Leaves</tissue>
    </source>
</reference>
<dbReference type="InterPro" id="IPR006121">
    <property type="entry name" value="HMA_dom"/>
</dbReference>
<dbReference type="PROSITE" id="PS50846">
    <property type="entry name" value="HMA_2"/>
    <property type="match status" value="1"/>
</dbReference>
<dbReference type="SUPFAM" id="SSF55008">
    <property type="entry name" value="HMA, heavy metal-associated domain"/>
    <property type="match status" value="1"/>
</dbReference>
<gene>
    <name evidence="4" type="ORF">VNO77_43893</name>
</gene>
<dbReference type="Gene3D" id="3.30.70.100">
    <property type="match status" value="1"/>
</dbReference>
<dbReference type="CDD" id="cd00371">
    <property type="entry name" value="HMA"/>
    <property type="match status" value="1"/>
</dbReference>
<proteinExistence type="predicted"/>
<comment type="caution">
    <text evidence="4">The sequence shown here is derived from an EMBL/GenBank/DDBJ whole genome shotgun (WGS) entry which is preliminary data.</text>
</comment>
<name>A0AAN9JYL5_CANGL</name>
<evidence type="ECO:0000256" key="2">
    <source>
        <dbReference type="SAM" id="MobiDB-lite"/>
    </source>
</evidence>
<protein>
    <recommendedName>
        <fullName evidence="3">HMA domain-containing protein</fullName>
    </recommendedName>
</protein>
<dbReference type="AlphaFoldDB" id="A0AAN9JYL5"/>
<dbReference type="PANTHER" id="PTHR22814:SF336">
    <property type="entry name" value="HEAVY METAL-ASSOCIATED ISOPRENYLATED PLANT PROTEIN 23"/>
    <property type="match status" value="1"/>
</dbReference>
<keyword evidence="1" id="KW-0479">Metal-binding</keyword>
<sequence>MVDGGPLAYWPDLMGSGHRSQHNKKKKKKQLQTTELKVMMDCDGCELKVKKALSSLDGVKSVEINRKQQKVTVIGYVEANKVLKKAKSTGKNAEIWPYVPYSMVTHPYVSAAYDKKAPPGYVRRVENSAATGTVTLYEDTYMTTIFSDENPNACSIITYELCDVSTKLVGIYRETESSATGNGPGPIKCNNQRTSNPTVDTPVRTIVRKLR</sequence>
<accession>A0AAN9JYL5</accession>
<feature type="region of interest" description="Disordered" evidence="2">
    <location>
        <begin position="176"/>
        <end position="199"/>
    </location>
</feature>
<dbReference type="GO" id="GO:0046872">
    <property type="term" value="F:metal ion binding"/>
    <property type="evidence" value="ECO:0007669"/>
    <property type="project" value="UniProtKB-KW"/>
</dbReference>
<dbReference type="Proteomes" id="UP001367508">
    <property type="component" value="Unassembled WGS sequence"/>
</dbReference>
<feature type="region of interest" description="Disordered" evidence="2">
    <location>
        <begin position="13"/>
        <end position="32"/>
    </location>
</feature>